<proteinExistence type="predicted"/>
<gene>
    <name evidence="1" type="ORF">COV60_02745</name>
</gene>
<protein>
    <submittedName>
        <fullName evidence="1">Uncharacterized protein</fullName>
    </submittedName>
</protein>
<evidence type="ECO:0000313" key="1">
    <source>
        <dbReference type="EMBL" id="PIR02990.1"/>
    </source>
</evidence>
<name>A0A2H0N278_9BACT</name>
<organism evidence="1 2">
    <name type="scientific">Candidatus Magasanikbacteria bacterium CG11_big_fil_rev_8_21_14_0_20_43_7</name>
    <dbReference type="NCBI Taxonomy" id="1974654"/>
    <lineage>
        <taxon>Bacteria</taxon>
        <taxon>Candidatus Magasanikiibacteriota</taxon>
    </lineage>
</organism>
<dbReference type="AlphaFoldDB" id="A0A2H0N278"/>
<evidence type="ECO:0000313" key="2">
    <source>
        <dbReference type="Proteomes" id="UP000229782"/>
    </source>
</evidence>
<comment type="caution">
    <text evidence="1">The sequence shown here is derived from an EMBL/GenBank/DDBJ whole genome shotgun (WGS) entry which is preliminary data.</text>
</comment>
<accession>A0A2H0N278</accession>
<dbReference type="Proteomes" id="UP000229782">
    <property type="component" value="Unassembled WGS sequence"/>
</dbReference>
<sequence length="199" mass="22851">MLKEHLSITAESNTLDYLGKAYFFIRKIEKGDEYVWKWATIALHGSLYGFAICACRGSSNLQVTYRTKNGKEQLIRFDDVIKQCQNEGLMRQYCGVSEVLVLTETQKKSINFMTKELRNNFEHYIPMCWGIVLDGLPEVFIDVLDVIYFLGLKTGNCIHLEQADKEKIELYIQESKQILTNFSTQMAVADNKRLQNAGG</sequence>
<dbReference type="EMBL" id="PCWM01000064">
    <property type="protein sequence ID" value="PIR02990.1"/>
    <property type="molecule type" value="Genomic_DNA"/>
</dbReference>
<reference evidence="1 2" key="1">
    <citation type="submission" date="2017-09" db="EMBL/GenBank/DDBJ databases">
        <title>Depth-based differentiation of microbial function through sediment-hosted aquifers and enrichment of novel symbionts in the deep terrestrial subsurface.</title>
        <authorList>
            <person name="Probst A.J."/>
            <person name="Ladd B."/>
            <person name="Jarett J.K."/>
            <person name="Geller-Mcgrath D.E."/>
            <person name="Sieber C.M."/>
            <person name="Emerson J.B."/>
            <person name="Anantharaman K."/>
            <person name="Thomas B.C."/>
            <person name="Malmstrom R."/>
            <person name="Stieglmeier M."/>
            <person name="Klingl A."/>
            <person name="Woyke T."/>
            <person name="Ryan C.M."/>
            <person name="Banfield J.F."/>
        </authorList>
    </citation>
    <scope>NUCLEOTIDE SEQUENCE [LARGE SCALE GENOMIC DNA]</scope>
    <source>
        <strain evidence="1">CG11_big_fil_rev_8_21_14_0_20_43_7</strain>
    </source>
</reference>